<evidence type="ECO:0000313" key="3">
    <source>
        <dbReference type="Proteomes" id="UP000070646"/>
    </source>
</evidence>
<evidence type="ECO:0000256" key="1">
    <source>
        <dbReference type="SAM" id="MobiDB-lite"/>
    </source>
</evidence>
<protein>
    <submittedName>
        <fullName evidence="2">Uncharacterized protein</fullName>
    </submittedName>
</protein>
<feature type="region of interest" description="Disordered" evidence="1">
    <location>
        <begin position="51"/>
        <end position="100"/>
    </location>
</feature>
<name>A0A133MLW5_CLOPF</name>
<dbReference type="Proteomes" id="UP000070646">
    <property type="component" value="Unassembled WGS sequence"/>
</dbReference>
<dbReference type="PATRIC" id="fig|1502.174.peg.3131"/>
<dbReference type="RefSeq" id="WP_060796891.1">
    <property type="nucleotide sequence ID" value="NZ_KQ956330.1"/>
</dbReference>
<evidence type="ECO:0000313" key="2">
    <source>
        <dbReference type="EMBL" id="KXA05036.1"/>
    </source>
</evidence>
<gene>
    <name evidence="2" type="ORF">HMPREF3222_03104</name>
</gene>
<dbReference type="AlphaFoldDB" id="A0A133MLW5"/>
<accession>A0A133MLW5</accession>
<feature type="compositionally biased region" description="Basic and acidic residues" evidence="1">
    <location>
        <begin position="51"/>
        <end position="81"/>
    </location>
</feature>
<sequence>MESWEFVQKNKELIKQRLIKYNIELGEYEFAKKIILKTCFQPKKKKEKIYVDKKNPSTWKKEKDQLQNKDRKYSKTRERLKNPLTSKSSKSKKKINNKNQFDMKIDVPSNVLDDLEVSLRVEKEIKDKIKRSYARKNTY</sequence>
<reference evidence="2 3" key="1">
    <citation type="submission" date="2016-01" db="EMBL/GenBank/DDBJ databases">
        <authorList>
            <person name="Oliw E.H."/>
        </authorList>
    </citation>
    <scope>NUCLEOTIDE SEQUENCE [LARGE SCALE GENOMIC DNA]</scope>
    <source>
        <strain evidence="2 3">MJR7757A</strain>
    </source>
</reference>
<organism evidence="2 3">
    <name type="scientific">Clostridium perfringens</name>
    <dbReference type="NCBI Taxonomy" id="1502"/>
    <lineage>
        <taxon>Bacteria</taxon>
        <taxon>Bacillati</taxon>
        <taxon>Bacillota</taxon>
        <taxon>Clostridia</taxon>
        <taxon>Eubacteriales</taxon>
        <taxon>Clostridiaceae</taxon>
        <taxon>Clostridium</taxon>
    </lineage>
</organism>
<comment type="caution">
    <text evidence="2">The sequence shown here is derived from an EMBL/GenBank/DDBJ whole genome shotgun (WGS) entry which is preliminary data.</text>
</comment>
<proteinExistence type="predicted"/>
<dbReference type="EMBL" id="LRPU01000208">
    <property type="protein sequence ID" value="KXA05036.1"/>
    <property type="molecule type" value="Genomic_DNA"/>
</dbReference>